<reference evidence="4" key="2">
    <citation type="journal article" date="2011" name="J. Bacteriol.">
        <title>Long-chain N-acyl amino acid synthases are linked to the putative PEP-CTERM/exosortase protein-sorting system in Gram-negative bacteria.</title>
        <authorList>
            <person name="Craig J.W."/>
            <person name="Cherry M.A."/>
            <person name="Brady S.F."/>
        </authorList>
    </citation>
    <scope>NUCLEOTIDE SEQUENCE</scope>
</reference>
<keyword evidence="2" id="KW-0472">Membrane</keyword>
<dbReference type="GO" id="GO:0006629">
    <property type="term" value="P:lipid metabolic process"/>
    <property type="evidence" value="ECO:0007669"/>
    <property type="project" value="InterPro"/>
</dbReference>
<reference evidence="4" key="1">
    <citation type="journal article" date="2004" name="Appl. Environ. Microbiol.">
        <title>Long-chain N-acyltyrosine synthases from environmental DNA.</title>
        <authorList>
            <person name="Brady S.F."/>
            <person name="Chao C.J."/>
            <person name="Clardy J."/>
        </authorList>
    </citation>
    <scope>NUCLEOTIDE SEQUENCE</scope>
</reference>
<dbReference type="InterPro" id="IPR005804">
    <property type="entry name" value="FA_desaturase_dom"/>
</dbReference>
<evidence type="ECO:0000259" key="3">
    <source>
        <dbReference type="Pfam" id="PF00487"/>
    </source>
</evidence>
<sequence>MNNHSEAWSLVKDLHLPRPAIFWTDFLLSALAGWTGFALVLLTKPFSAGMWLGFLVATCALYRGLCFVHEISHMRRSHLRGFETIWNALIGVPLLMPSFVYVGVHSSHHSLASYGTDQDPEYLRFASSHWMTIVFAAHSVLIPVALLLRFLVVSPAGLLSARFHGWLVVHASSLSMNPSYRRENSAPLAASIRRWEFVILLAWLAAVMSLWRYGFGWKALATWCAISACVSLCNALRTLGAHHYESTGAPLDRAGQFLDSIDTPGAVWTALWAPVGLRYHALHHYFPGIPYHNLGIAYRRLVSSLPAESAYRERTSPSLPASLSRLYRAGKTACSQEPSVQPGVQPPLRSSGN</sequence>
<feature type="domain" description="Fatty acid desaturase" evidence="3">
    <location>
        <begin position="48"/>
        <end position="309"/>
    </location>
</feature>
<protein>
    <submittedName>
        <fullName evidence="4">Fatty acid desaturase</fullName>
    </submittedName>
</protein>
<feature type="region of interest" description="Disordered" evidence="1">
    <location>
        <begin position="332"/>
        <end position="353"/>
    </location>
</feature>
<evidence type="ECO:0000256" key="1">
    <source>
        <dbReference type="SAM" id="MobiDB-lite"/>
    </source>
</evidence>
<dbReference type="CDD" id="cd01060">
    <property type="entry name" value="Membrane-FADS-like"/>
    <property type="match status" value="1"/>
</dbReference>
<accession>G4WV44</accession>
<evidence type="ECO:0000256" key="2">
    <source>
        <dbReference type="SAM" id="Phobius"/>
    </source>
</evidence>
<dbReference type="Pfam" id="PF00487">
    <property type="entry name" value="FA_desaturase"/>
    <property type="match status" value="1"/>
</dbReference>
<feature type="transmembrane region" description="Helical" evidence="2">
    <location>
        <begin position="130"/>
        <end position="152"/>
    </location>
</feature>
<dbReference type="EMBL" id="JF429404">
    <property type="protein sequence ID" value="AEQ20296.1"/>
    <property type="molecule type" value="Genomic_DNA"/>
</dbReference>
<keyword evidence="2" id="KW-0812">Transmembrane</keyword>
<name>G4WV44_9BACT</name>
<dbReference type="AlphaFoldDB" id="G4WV44"/>
<feature type="transmembrane region" description="Helical" evidence="2">
    <location>
        <begin position="220"/>
        <end position="236"/>
    </location>
</feature>
<feature type="transmembrane region" description="Helical" evidence="2">
    <location>
        <begin position="197"/>
        <end position="214"/>
    </location>
</feature>
<proteinExistence type="predicted"/>
<keyword evidence="2" id="KW-1133">Transmembrane helix</keyword>
<evidence type="ECO:0000313" key="4">
    <source>
        <dbReference type="EMBL" id="AEQ20296.1"/>
    </source>
</evidence>
<feature type="transmembrane region" description="Helical" evidence="2">
    <location>
        <begin position="48"/>
        <end position="65"/>
    </location>
</feature>
<feature type="transmembrane region" description="Helical" evidence="2">
    <location>
        <begin position="20"/>
        <end position="42"/>
    </location>
</feature>
<feature type="transmembrane region" description="Helical" evidence="2">
    <location>
        <begin position="85"/>
        <end position="104"/>
    </location>
</feature>
<organism evidence="4">
    <name type="scientific">uncultured bacterium CSLG7</name>
    <dbReference type="NCBI Taxonomy" id="1091577"/>
    <lineage>
        <taxon>Bacteria</taxon>
        <taxon>environmental samples</taxon>
    </lineage>
</organism>